<feature type="domain" description="Peptidase M28" evidence="18">
    <location>
        <begin position="189"/>
        <end position="363"/>
    </location>
</feature>
<comment type="cofactor">
    <cofactor evidence="1">
        <name>Zn(2+)</name>
        <dbReference type="ChEBI" id="CHEBI:29105"/>
    </cofactor>
</comment>
<feature type="transmembrane region" description="Helical" evidence="17">
    <location>
        <begin position="561"/>
        <end position="583"/>
    </location>
</feature>
<feature type="domain" description="Vacuolar membrane protease transmembrane" evidence="20">
    <location>
        <begin position="470"/>
        <end position="762"/>
    </location>
</feature>
<dbReference type="InterPro" id="IPR007484">
    <property type="entry name" value="Peptidase_M28"/>
</dbReference>
<dbReference type="PANTHER" id="PTHR12147:SF58">
    <property type="entry name" value="VACUOLAR MEMBRANE PROTEASE"/>
    <property type="match status" value="1"/>
</dbReference>
<evidence type="ECO:0000256" key="8">
    <source>
        <dbReference type="ARBA" id="ARBA00022723"/>
    </source>
</evidence>
<keyword evidence="6 15" id="KW-0645">Protease</keyword>
<evidence type="ECO:0000256" key="2">
    <source>
        <dbReference type="ARBA" id="ARBA00003273"/>
    </source>
</evidence>
<evidence type="ECO:0000313" key="21">
    <source>
        <dbReference type="EMBL" id="QUC16578.1"/>
    </source>
</evidence>
<dbReference type="GeneID" id="66061597"/>
<feature type="transmembrane region" description="Helical" evidence="17">
    <location>
        <begin position="469"/>
        <end position="491"/>
    </location>
</feature>
<evidence type="ECO:0000256" key="3">
    <source>
        <dbReference type="ARBA" id="ARBA00004128"/>
    </source>
</evidence>
<feature type="transmembrane region" description="Helical" evidence="17">
    <location>
        <begin position="701"/>
        <end position="721"/>
    </location>
</feature>
<dbReference type="SUPFAM" id="SSF53187">
    <property type="entry name" value="Zn-dependent exopeptidases"/>
    <property type="match status" value="1"/>
</dbReference>
<keyword evidence="13 17" id="KW-0472">Membrane</keyword>
<proteinExistence type="inferred from homology"/>
<feature type="compositionally biased region" description="Basic and acidic residues" evidence="16">
    <location>
        <begin position="612"/>
        <end position="626"/>
    </location>
</feature>
<feature type="transmembrane region" description="Helical" evidence="17">
    <location>
        <begin position="415"/>
        <end position="438"/>
    </location>
</feature>
<evidence type="ECO:0000256" key="17">
    <source>
        <dbReference type="SAM" id="Phobius"/>
    </source>
</evidence>
<keyword evidence="7 17" id="KW-0812">Transmembrane</keyword>
<keyword evidence="8 15" id="KW-0479">Metal-binding</keyword>
<organism evidence="21 22">
    <name type="scientific">Ustilaginoidea virens</name>
    <name type="common">Rice false smut fungus</name>
    <name type="synonym">Villosiclava virens</name>
    <dbReference type="NCBI Taxonomy" id="1159556"/>
    <lineage>
        <taxon>Eukaryota</taxon>
        <taxon>Fungi</taxon>
        <taxon>Dikarya</taxon>
        <taxon>Ascomycota</taxon>
        <taxon>Pezizomycotina</taxon>
        <taxon>Sordariomycetes</taxon>
        <taxon>Hypocreomycetidae</taxon>
        <taxon>Hypocreales</taxon>
        <taxon>Clavicipitaceae</taxon>
        <taxon>Ustilaginoidea</taxon>
    </lineage>
</organism>
<evidence type="ECO:0000256" key="5">
    <source>
        <dbReference type="ARBA" id="ARBA00022554"/>
    </source>
</evidence>
<evidence type="ECO:0000256" key="9">
    <source>
        <dbReference type="ARBA" id="ARBA00022801"/>
    </source>
</evidence>
<dbReference type="Pfam" id="PF22251">
    <property type="entry name" value="PFF1_TM"/>
    <property type="match status" value="1"/>
</dbReference>
<keyword evidence="9 15" id="KW-0378">Hydrolase</keyword>
<dbReference type="InterPro" id="IPR053975">
    <property type="entry name" value="PFF1_C"/>
</dbReference>
<evidence type="ECO:0000256" key="1">
    <source>
        <dbReference type="ARBA" id="ARBA00001947"/>
    </source>
</evidence>
<sequence>MARNPFAFRPLQVTFWTTVVYLAVFISLIHVHETVPSAPSPDKLPQGINLTEAWSDLQAITRFYHPYNSHENDIVRDYLIRRSREILDRNGVNYTTDLTGGVPWQSSYLSSASVGVGVGVEAAEAPARPQGATLFDDVISNVTYATRGSAVGQYFEGNNFYVYVHGSDDPAGDWWRSEDARRAARGGAGVLVNCHFDSVSTGYGATDDGMSCVSLLQLLSHFTSPGRQPKNGIVLLFNNAEEDGLLGARAFGYSPLVRFCHTFVNLEGAGAGGRAMLFRTTDLETAQAYSKSPHPFGSVVAADAFERGVIKSATDYSVFVDNFGQRGLDIAFFSPRSRYHTEEDDARHTSVDSIWHMLSAALASAESLSRSSSSARFSGPRSDGRKDLVQNGRPTAGVWFDWYGAAWSAFPLRGLFAWTLTLLITTPLTLVIVAHLLVRKDKWYLFAADGATDISEGDGRVPIGGWKGLIRFPLALVVAGGLTVGSVYLLAKVNPLIIYSSSYAVWAQMISLFYFLSWLILRGAHFVRPSALQRGFALFWIFLITWVLSILAAVAEDRMNIGGVYSLAFLHTFAFGAVLISFLEQFALPSKQTFALQQVGEGGGDAGQASGNRDEGAEHEGGREDGENAEDAPDATETTPLRAGERGYGSDEQVTTFASTYRRSVSESRHTEADLGQRHAAYENEQSWSGWLPTWTWFPQLLLLGTVYVIVLGNLALVQTTSLAKTGSDGSSLLAPLMGVGVLTIMLLLPLTPFIHRVTHHVPLFLLAVFIVTLVYNSVAFPFSVNNRFKFFFQEVVDIDKGTNVVNLMGLEEFVRPVISSLPTPAGQSITCSGPTVRADVKTCSYDASLLTPDVANGTRLADVVSVEASRGADGKSVIVRVDALNSRTCFLDLSSPVFGFSVEGGGNRDERFGSYPSEGLKHVQLWRRKWEGPWTVTLQLGGGGGGGGGGGLASGREDVAGVEAMGAGDSTNGELKPRESADELSITARCSWSDVNSGETIPAFHEVTQYMPRWAVVTKAAVGLLEVRKTVKVV</sequence>
<evidence type="ECO:0000256" key="11">
    <source>
        <dbReference type="ARBA" id="ARBA00022989"/>
    </source>
</evidence>
<dbReference type="EC" id="3.4.-.-" evidence="15"/>
<dbReference type="Proteomes" id="UP000027002">
    <property type="component" value="Chromosome 1"/>
</dbReference>
<dbReference type="GO" id="GO:0005774">
    <property type="term" value="C:vacuolar membrane"/>
    <property type="evidence" value="ECO:0007669"/>
    <property type="project" value="UniProtKB-SubCell"/>
</dbReference>
<evidence type="ECO:0000256" key="15">
    <source>
        <dbReference type="RuleBase" id="RU361240"/>
    </source>
</evidence>
<keyword evidence="11 17" id="KW-1133">Transmembrane helix</keyword>
<keyword evidence="10 15" id="KW-0862">Zinc</keyword>
<dbReference type="Gene3D" id="3.40.630.10">
    <property type="entry name" value="Zn peptidases"/>
    <property type="match status" value="1"/>
</dbReference>
<dbReference type="GO" id="GO:0046872">
    <property type="term" value="F:metal ion binding"/>
    <property type="evidence" value="ECO:0007669"/>
    <property type="project" value="UniProtKB-KW"/>
</dbReference>
<reference evidence="21" key="1">
    <citation type="submission" date="2020-03" db="EMBL/GenBank/DDBJ databases">
        <title>A mixture of massive structural variations and highly conserved coding sequences in Ustilaginoidea virens genome.</title>
        <authorList>
            <person name="Zhang K."/>
            <person name="Zhao Z."/>
            <person name="Zhang Z."/>
            <person name="Li Y."/>
            <person name="Hsiang T."/>
            <person name="Sun W."/>
        </authorList>
    </citation>
    <scope>NUCLEOTIDE SEQUENCE</scope>
    <source>
        <strain evidence="21">UV-8b</strain>
    </source>
</reference>
<evidence type="ECO:0000256" key="6">
    <source>
        <dbReference type="ARBA" id="ARBA00022670"/>
    </source>
</evidence>
<dbReference type="InterPro" id="IPR045175">
    <property type="entry name" value="M28_fam"/>
</dbReference>
<feature type="region of interest" description="Disordered" evidence="16">
    <location>
        <begin position="600"/>
        <end position="650"/>
    </location>
</feature>
<feature type="transmembrane region" description="Helical" evidence="17">
    <location>
        <begin position="12"/>
        <end position="31"/>
    </location>
</feature>
<comment type="function">
    <text evidence="2">May be involved in vacuolar sorting and osmoregulation.</text>
</comment>
<dbReference type="GO" id="GO:0006508">
    <property type="term" value="P:proteolysis"/>
    <property type="evidence" value="ECO:0007669"/>
    <property type="project" value="UniProtKB-KW"/>
</dbReference>
<feature type="transmembrane region" description="Helical" evidence="17">
    <location>
        <begin position="536"/>
        <end position="555"/>
    </location>
</feature>
<feature type="transmembrane region" description="Helical" evidence="17">
    <location>
        <begin position="733"/>
        <end position="752"/>
    </location>
</feature>
<gene>
    <name evidence="21" type="ORF">UV8b_00819</name>
</gene>
<dbReference type="InterPro" id="IPR048024">
    <property type="entry name" value="Fxna-like_M28_dom"/>
</dbReference>
<evidence type="ECO:0000256" key="4">
    <source>
        <dbReference type="ARBA" id="ARBA00010918"/>
    </source>
</evidence>
<evidence type="ECO:0000256" key="12">
    <source>
        <dbReference type="ARBA" id="ARBA00023049"/>
    </source>
</evidence>
<evidence type="ECO:0000313" key="22">
    <source>
        <dbReference type="Proteomes" id="UP000027002"/>
    </source>
</evidence>
<evidence type="ECO:0000256" key="7">
    <source>
        <dbReference type="ARBA" id="ARBA00022692"/>
    </source>
</evidence>
<keyword evidence="14" id="KW-0325">Glycoprotein</keyword>
<dbReference type="OrthoDB" id="76293at2759"/>
<evidence type="ECO:0000256" key="16">
    <source>
        <dbReference type="SAM" id="MobiDB-lite"/>
    </source>
</evidence>
<evidence type="ECO:0000259" key="18">
    <source>
        <dbReference type="Pfam" id="PF04389"/>
    </source>
</evidence>
<accession>A0A8E5MDT0</accession>
<feature type="domain" description="Vacuolar membrane protease C-terminal" evidence="19">
    <location>
        <begin position="977"/>
        <end position="1028"/>
    </location>
</feature>
<dbReference type="Pfam" id="PF22250">
    <property type="entry name" value="PFF1_C"/>
    <property type="match status" value="2"/>
</dbReference>
<dbReference type="AlphaFoldDB" id="A0A8E5MDT0"/>
<dbReference type="EMBL" id="CP072753">
    <property type="protein sequence ID" value="QUC16578.1"/>
    <property type="molecule type" value="Genomic_DNA"/>
</dbReference>
<keyword evidence="12" id="KW-0482">Metalloprotease</keyword>
<dbReference type="CDD" id="cd03875">
    <property type="entry name" value="M28_Fxna_like"/>
    <property type="match status" value="1"/>
</dbReference>
<name>A0A8E5MDT0_USTVR</name>
<keyword evidence="22" id="KW-1185">Reference proteome</keyword>
<dbReference type="InterPro" id="IPR053976">
    <property type="entry name" value="PFF1_TM"/>
</dbReference>
<comment type="similarity">
    <text evidence="4 15">Belongs to the peptidase M28 family.</text>
</comment>
<feature type="transmembrane region" description="Helical" evidence="17">
    <location>
        <begin position="503"/>
        <end position="524"/>
    </location>
</feature>
<dbReference type="PANTHER" id="PTHR12147">
    <property type="entry name" value="METALLOPEPTIDASE M28 FAMILY MEMBER"/>
    <property type="match status" value="1"/>
</dbReference>
<dbReference type="GO" id="GO:0008235">
    <property type="term" value="F:metalloexopeptidase activity"/>
    <property type="evidence" value="ECO:0007669"/>
    <property type="project" value="InterPro"/>
</dbReference>
<evidence type="ECO:0000259" key="20">
    <source>
        <dbReference type="Pfam" id="PF22251"/>
    </source>
</evidence>
<keyword evidence="5" id="KW-0926">Vacuole</keyword>
<protein>
    <recommendedName>
        <fullName evidence="15">Peptide hydrolase</fullName>
        <ecNumber evidence="15">3.4.-.-</ecNumber>
    </recommendedName>
</protein>
<comment type="subcellular location">
    <subcellularLocation>
        <location evidence="3">Vacuole membrane</location>
        <topology evidence="3">Multi-pass membrane protein</topology>
    </subcellularLocation>
</comment>
<evidence type="ECO:0000256" key="13">
    <source>
        <dbReference type="ARBA" id="ARBA00023136"/>
    </source>
</evidence>
<feature type="domain" description="Vacuolar membrane protease C-terminal" evidence="19">
    <location>
        <begin position="790"/>
        <end position="940"/>
    </location>
</feature>
<dbReference type="Pfam" id="PF04389">
    <property type="entry name" value="Peptidase_M28"/>
    <property type="match status" value="1"/>
</dbReference>
<evidence type="ECO:0000256" key="10">
    <source>
        <dbReference type="ARBA" id="ARBA00022833"/>
    </source>
</evidence>
<feature type="transmembrane region" description="Helical" evidence="17">
    <location>
        <begin position="764"/>
        <end position="785"/>
    </location>
</feature>
<evidence type="ECO:0000256" key="14">
    <source>
        <dbReference type="ARBA" id="ARBA00023180"/>
    </source>
</evidence>
<evidence type="ECO:0000259" key="19">
    <source>
        <dbReference type="Pfam" id="PF22250"/>
    </source>
</evidence>
<dbReference type="RefSeq" id="XP_042994251.1">
    <property type="nucleotide sequence ID" value="XM_043138317.1"/>
</dbReference>
<dbReference type="KEGG" id="uvi:66061597"/>